<keyword evidence="2" id="KW-1185">Reference proteome</keyword>
<gene>
    <name evidence="1" type="ORF">B0H63DRAFT_539054</name>
</gene>
<evidence type="ECO:0000313" key="2">
    <source>
        <dbReference type="Proteomes" id="UP001285441"/>
    </source>
</evidence>
<dbReference type="Proteomes" id="UP001285441">
    <property type="component" value="Unassembled WGS sequence"/>
</dbReference>
<evidence type="ECO:0008006" key="3">
    <source>
        <dbReference type="Google" id="ProtNLM"/>
    </source>
</evidence>
<sequence>MSRNREVVPLISEGLAFGRLSPQDQSTLYHFPQEIRDEIYSQLFQSMSLLWKDHFADHQRLASVESVPNALALLRTCRRIHVEIGKRWLGMVLAHIPRVTLTKIRQLHVIGDHGLLTPQRLCVSRGDNGEQQQPCVYSVSAALSMLPGLCVDRLTVIAGNRINKKFDHGSLPELRYWAVDQFANSGYGWKELHYYSPDPKMLGYRITNNTYAPVYRAAQPRDWAMAMCTREHQELAPTNPAPADKPSVKIFFCDEGGEPPYEYGQFAKKKWWDRTAPGTALMADKYSEKQILIVIKRGANADYEVKRRLWSHWGIQPRKEGVNGLTQAYDDPRRFPRNHRAEMAAWNGNDEMEDPKEDAAYMAKFYRQFT</sequence>
<dbReference type="AlphaFoldDB" id="A0AAE0NZU1"/>
<name>A0AAE0NZU1_9PEZI</name>
<proteinExistence type="predicted"/>
<reference evidence="1" key="2">
    <citation type="submission" date="2023-06" db="EMBL/GenBank/DDBJ databases">
        <authorList>
            <consortium name="Lawrence Berkeley National Laboratory"/>
            <person name="Haridas S."/>
            <person name="Hensen N."/>
            <person name="Bonometti L."/>
            <person name="Westerberg I."/>
            <person name="Brannstrom I.O."/>
            <person name="Guillou S."/>
            <person name="Cros-Aarteil S."/>
            <person name="Calhoun S."/>
            <person name="Kuo A."/>
            <person name="Mondo S."/>
            <person name="Pangilinan J."/>
            <person name="Riley R."/>
            <person name="LaButti K."/>
            <person name="Andreopoulos B."/>
            <person name="Lipzen A."/>
            <person name="Chen C."/>
            <person name="Yanf M."/>
            <person name="Daum C."/>
            <person name="Ng V."/>
            <person name="Clum A."/>
            <person name="Steindorff A."/>
            <person name="Ohm R."/>
            <person name="Martin F."/>
            <person name="Silar P."/>
            <person name="Natvig D."/>
            <person name="Lalanne C."/>
            <person name="Gautier V."/>
            <person name="Ament-velasquez S.L."/>
            <person name="Kruys A."/>
            <person name="Hutchinson M.I."/>
            <person name="Powell A.J."/>
            <person name="Barry K."/>
            <person name="Miller A.N."/>
            <person name="Grigoriev I.V."/>
            <person name="Debuchy R."/>
            <person name="Gladieux P."/>
            <person name="Thoren M.H."/>
            <person name="Johannesson H."/>
        </authorList>
    </citation>
    <scope>NUCLEOTIDE SEQUENCE</scope>
    <source>
        <strain evidence="1">CBS 232.78</strain>
    </source>
</reference>
<reference evidence="1" key="1">
    <citation type="journal article" date="2023" name="Mol. Phylogenet. Evol.">
        <title>Genome-scale phylogeny and comparative genomics of the fungal order Sordariales.</title>
        <authorList>
            <person name="Hensen N."/>
            <person name="Bonometti L."/>
            <person name="Westerberg I."/>
            <person name="Brannstrom I.O."/>
            <person name="Guillou S."/>
            <person name="Cros-Aarteil S."/>
            <person name="Calhoun S."/>
            <person name="Haridas S."/>
            <person name="Kuo A."/>
            <person name="Mondo S."/>
            <person name="Pangilinan J."/>
            <person name="Riley R."/>
            <person name="LaButti K."/>
            <person name="Andreopoulos B."/>
            <person name="Lipzen A."/>
            <person name="Chen C."/>
            <person name="Yan M."/>
            <person name="Daum C."/>
            <person name="Ng V."/>
            <person name="Clum A."/>
            <person name="Steindorff A."/>
            <person name="Ohm R.A."/>
            <person name="Martin F."/>
            <person name="Silar P."/>
            <person name="Natvig D.O."/>
            <person name="Lalanne C."/>
            <person name="Gautier V."/>
            <person name="Ament-Velasquez S.L."/>
            <person name="Kruys A."/>
            <person name="Hutchinson M.I."/>
            <person name="Powell A.J."/>
            <person name="Barry K."/>
            <person name="Miller A.N."/>
            <person name="Grigoriev I.V."/>
            <person name="Debuchy R."/>
            <person name="Gladieux P."/>
            <person name="Hiltunen Thoren M."/>
            <person name="Johannesson H."/>
        </authorList>
    </citation>
    <scope>NUCLEOTIDE SEQUENCE</scope>
    <source>
        <strain evidence="1">CBS 232.78</strain>
    </source>
</reference>
<evidence type="ECO:0000313" key="1">
    <source>
        <dbReference type="EMBL" id="KAK3390649.1"/>
    </source>
</evidence>
<comment type="caution">
    <text evidence="1">The sequence shown here is derived from an EMBL/GenBank/DDBJ whole genome shotgun (WGS) entry which is preliminary data.</text>
</comment>
<accession>A0AAE0NZU1</accession>
<protein>
    <recommendedName>
        <fullName evidence="3">F-box domain-containing protein</fullName>
    </recommendedName>
</protein>
<organism evidence="1 2">
    <name type="scientific">Podospora didyma</name>
    <dbReference type="NCBI Taxonomy" id="330526"/>
    <lineage>
        <taxon>Eukaryota</taxon>
        <taxon>Fungi</taxon>
        <taxon>Dikarya</taxon>
        <taxon>Ascomycota</taxon>
        <taxon>Pezizomycotina</taxon>
        <taxon>Sordariomycetes</taxon>
        <taxon>Sordariomycetidae</taxon>
        <taxon>Sordariales</taxon>
        <taxon>Podosporaceae</taxon>
        <taxon>Podospora</taxon>
    </lineage>
</organism>
<dbReference type="EMBL" id="JAULSW010000002">
    <property type="protein sequence ID" value="KAK3390649.1"/>
    <property type="molecule type" value="Genomic_DNA"/>
</dbReference>